<gene>
    <name evidence="9" type="ORF">GCM10011322_05620</name>
</gene>
<name>A0A917Q4R1_9HYPH</name>
<feature type="transmembrane region" description="Helical" evidence="7">
    <location>
        <begin position="208"/>
        <end position="232"/>
    </location>
</feature>
<dbReference type="InterPro" id="IPR035906">
    <property type="entry name" value="MetI-like_sf"/>
</dbReference>
<dbReference type="Proteomes" id="UP000600449">
    <property type="component" value="Unassembled WGS sequence"/>
</dbReference>
<dbReference type="EMBL" id="BMMF01000002">
    <property type="protein sequence ID" value="GGK21821.1"/>
    <property type="molecule type" value="Genomic_DNA"/>
</dbReference>
<keyword evidence="6 7" id="KW-0472">Membrane</keyword>
<evidence type="ECO:0000256" key="6">
    <source>
        <dbReference type="ARBA" id="ARBA00023136"/>
    </source>
</evidence>
<evidence type="ECO:0000256" key="5">
    <source>
        <dbReference type="ARBA" id="ARBA00022989"/>
    </source>
</evidence>
<comment type="caution">
    <text evidence="9">The sequence shown here is derived from an EMBL/GenBank/DDBJ whole genome shotgun (WGS) entry which is preliminary data.</text>
</comment>
<dbReference type="Pfam" id="PF00528">
    <property type="entry name" value="BPD_transp_1"/>
    <property type="match status" value="1"/>
</dbReference>
<dbReference type="InterPro" id="IPR000515">
    <property type="entry name" value="MetI-like"/>
</dbReference>
<comment type="subcellular location">
    <subcellularLocation>
        <location evidence="1 7">Cell membrane</location>
        <topology evidence="1 7">Multi-pass membrane protein</topology>
    </subcellularLocation>
</comment>
<feature type="transmembrane region" description="Helical" evidence="7">
    <location>
        <begin position="160"/>
        <end position="180"/>
    </location>
</feature>
<keyword evidence="3" id="KW-1003">Cell membrane</keyword>
<dbReference type="Gene3D" id="1.10.3720.10">
    <property type="entry name" value="MetI-like"/>
    <property type="match status" value="1"/>
</dbReference>
<dbReference type="PROSITE" id="PS50928">
    <property type="entry name" value="ABC_TM1"/>
    <property type="match status" value="1"/>
</dbReference>
<evidence type="ECO:0000256" key="2">
    <source>
        <dbReference type="ARBA" id="ARBA00022448"/>
    </source>
</evidence>
<dbReference type="InterPro" id="IPR051393">
    <property type="entry name" value="ABC_transporter_permease"/>
</dbReference>
<dbReference type="SUPFAM" id="SSF161098">
    <property type="entry name" value="MetI-like"/>
    <property type="match status" value="1"/>
</dbReference>
<feature type="transmembrane region" description="Helical" evidence="7">
    <location>
        <begin position="127"/>
        <end position="148"/>
    </location>
</feature>
<reference evidence="9 10" key="1">
    <citation type="journal article" date="2014" name="Int. J. Syst. Evol. Microbiol.">
        <title>Complete genome sequence of Corynebacterium casei LMG S-19264T (=DSM 44701T), isolated from a smear-ripened cheese.</title>
        <authorList>
            <consortium name="US DOE Joint Genome Institute (JGI-PGF)"/>
            <person name="Walter F."/>
            <person name="Albersmeier A."/>
            <person name="Kalinowski J."/>
            <person name="Ruckert C."/>
        </authorList>
    </citation>
    <scope>NUCLEOTIDE SEQUENCE [LARGE SCALE GENOMIC DNA]</scope>
    <source>
        <strain evidence="9 10">CGMCC 1.9161</strain>
    </source>
</reference>
<evidence type="ECO:0000256" key="7">
    <source>
        <dbReference type="RuleBase" id="RU363032"/>
    </source>
</evidence>
<accession>A0A917Q4R1</accession>
<feature type="transmembrane region" description="Helical" evidence="7">
    <location>
        <begin position="253"/>
        <end position="275"/>
    </location>
</feature>
<feature type="transmembrane region" description="Helical" evidence="7">
    <location>
        <begin position="57"/>
        <end position="78"/>
    </location>
</feature>
<sequence length="347" mass="38774">MSHASTGPAPAEERRSLKELAGAGVGILWAALMRLFEPPMAALQRVLGIGRMPYLFLLPNLAFFGLFVITPLFINLGYSVTGGTDLYLTERPFVGAEQYGFLFECGNYLDPTSCREDRFWRGVYNTMTFVTFQVAFMVLFALVTALVLNQEIRARGFFRAVFFFPVLLSPVVVALIWKWILLRDGLLNAMLLEMGLERILWLANANWAMFWSVFVSVWAHMGFYTLILLAGLQAIPPDLYEAAEMDGTSRWRAFWRITLPLLWPNLLVVLVLALIRAVQIFDEVYVLTGGGPGTATQFLVQYIYNTGFANRVQNFGLASAASVVLGVVLFALTITQLALARRRDGAA</sequence>
<evidence type="ECO:0000313" key="9">
    <source>
        <dbReference type="EMBL" id="GGK21821.1"/>
    </source>
</evidence>
<dbReference type="CDD" id="cd06261">
    <property type="entry name" value="TM_PBP2"/>
    <property type="match status" value="1"/>
</dbReference>
<dbReference type="PANTHER" id="PTHR30193">
    <property type="entry name" value="ABC TRANSPORTER PERMEASE PROTEIN"/>
    <property type="match status" value="1"/>
</dbReference>
<keyword evidence="10" id="KW-1185">Reference proteome</keyword>
<comment type="similarity">
    <text evidence="7">Belongs to the binding-protein-dependent transport system permease family.</text>
</comment>
<dbReference type="GO" id="GO:0055085">
    <property type="term" value="P:transmembrane transport"/>
    <property type="evidence" value="ECO:0007669"/>
    <property type="project" value="InterPro"/>
</dbReference>
<keyword evidence="5 7" id="KW-1133">Transmembrane helix</keyword>
<dbReference type="AlphaFoldDB" id="A0A917Q4R1"/>
<evidence type="ECO:0000256" key="3">
    <source>
        <dbReference type="ARBA" id="ARBA00022475"/>
    </source>
</evidence>
<organism evidence="9 10">
    <name type="scientific">Salinarimonas ramus</name>
    <dbReference type="NCBI Taxonomy" id="690164"/>
    <lineage>
        <taxon>Bacteria</taxon>
        <taxon>Pseudomonadati</taxon>
        <taxon>Pseudomonadota</taxon>
        <taxon>Alphaproteobacteria</taxon>
        <taxon>Hyphomicrobiales</taxon>
        <taxon>Salinarimonadaceae</taxon>
        <taxon>Salinarimonas</taxon>
    </lineage>
</organism>
<evidence type="ECO:0000256" key="1">
    <source>
        <dbReference type="ARBA" id="ARBA00004651"/>
    </source>
</evidence>
<proteinExistence type="inferred from homology"/>
<protein>
    <submittedName>
        <fullName evidence="9">Sugar ABC transporter permease</fullName>
    </submittedName>
</protein>
<keyword evidence="4 7" id="KW-0812">Transmembrane</keyword>
<dbReference type="GO" id="GO:0005886">
    <property type="term" value="C:plasma membrane"/>
    <property type="evidence" value="ECO:0007669"/>
    <property type="project" value="UniProtKB-SubCell"/>
</dbReference>
<evidence type="ECO:0000256" key="4">
    <source>
        <dbReference type="ARBA" id="ARBA00022692"/>
    </source>
</evidence>
<keyword evidence="2 7" id="KW-0813">Transport</keyword>
<evidence type="ECO:0000313" key="10">
    <source>
        <dbReference type="Proteomes" id="UP000600449"/>
    </source>
</evidence>
<evidence type="ECO:0000259" key="8">
    <source>
        <dbReference type="PROSITE" id="PS50928"/>
    </source>
</evidence>
<feature type="transmembrane region" description="Helical" evidence="7">
    <location>
        <begin position="315"/>
        <end position="339"/>
    </location>
</feature>
<dbReference type="PANTHER" id="PTHR30193:SF37">
    <property type="entry name" value="INNER MEMBRANE ABC TRANSPORTER PERMEASE PROTEIN YCJO"/>
    <property type="match status" value="1"/>
</dbReference>
<feature type="domain" description="ABC transmembrane type-1" evidence="8">
    <location>
        <begin position="123"/>
        <end position="336"/>
    </location>
</feature>